<dbReference type="PANTHER" id="PTHR42961:SF2">
    <property type="entry name" value="IRON-SULFUR PROTEIN NUBPL"/>
    <property type="match status" value="1"/>
</dbReference>
<dbReference type="InterPro" id="IPR027417">
    <property type="entry name" value="P-loop_NTPase"/>
</dbReference>
<comment type="subunit">
    <text evidence="6">Homodimer.</text>
</comment>
<evidence type="ECO:0000313" key="9">
    <source>
        <dbReference type="Proteomes" id="UP000886844"/>
    </source>
</evidence>
<dbReference type="SUPFAM" id="SSF117916">
    <property type="entry name" value="Fe-S cluster assembly (FSCA) domain-like"/>
    <property type="match status" value="1"/>
</dbReference>
<evidence type="ECO:0000259" key="7">
    <source>
        <dbReference type="Pfam" id="PF01883"/>
    </source>
</evidence>
<dbReference type="GO" id="GO:0005524">
    <property type="term" value="F:ATP binding"/>
    <property type="evidence" value="ECO:0007669"/>
    <property type="project" value="UniProtKB-UniRule"/>
</dbReference>
<dbReference type="Gene3D" id="3.30.300.130">
    <property type="entry name" value="Fe-S cluster assembly (FSCA)"/>
    <property type="match status" value="1"/>
</dbReference>
<proteinExistence type="inferred from homology"/>
<evidence type="ECO:0000313" key="8">
    <source>
        <dbReference type="EMBL" id="HIY68226.1"/>
    </source>
</evidence>
<feature type="domain" description="MIP18 family-like" evidence="7">
    <location>
        <begin position="2"/>
        <end position="71"/>
    </location>
</feature>
<dbReference type="GO" id="GO:0051539">
    <property type="term" value="F:4 iron, 4 sulfur cluster binding"/>
    <property type="evidence" value="ECO:0007669"/>
    <property type="project" value="TreeGrafter"/>
</dbReference>
<evidence type="ECO:0000256" key="6">
    <source>
        <dbReference type="HAMAP-Rule" id="MF_02040"/>
    </source>
</evidence>
<dbReference type="PANTHER" id="PTHR42961">
    <property type="entry name" value="IRON-SULFUR PROTEIN NUBPL"/>
    <property type="match status" value="1"/>
</dbReference>
<keyword evidence="6" id="KW-0378">Hydrolase</keyword>
<dbReference type="GO" id="GO:0140663">
    <property type="term" value="F:ATP-dependent FeS chaperone activity"/>
    <property type="evidence" value="ECO:0007669"/>
    <property type="project" value="InterPro"/>
</dbReference>
<accession>A0A9D1YZL0</accession>
<keyword evidence="1 6" id="KW-0479">Metal-binding</keyword>
<dbReference type="GO" id="GO:0016887">
    <property type="term" value="F:ATP hydrolysis activity"/>
    <property type="evidence" value="ECO:0007669"/>
    <property type="project" value="UniProtKB-UniRule"/>
</dbReference>
<name>A0A9D1YZL0_9BACT</name>
<evidence type="ECO:0000256" key="1">
    <source>
        <dbReference type="ARBA" id="ARBA00022723"/>
    </source>
</evidence>
<reference evidence="8" key="1">
    <citation type="journal article" date="2021" name="PeerJ">
        <title>Extensive microbial diversity within the chicken gut microbiome revealed by metagenomics and culture.</title>
        <authorList>
            <person name="Gilroy R."/>
            <person name="Ravi A."/>
            <person name="Getino M."/>
            <person name="Pursley I."/>
            <person name="Horton D.L."/>
            <person name="Alikhan N.F."/>
            <person name="Baker D."/>
            <person name="Gharbi K."/>
            <person name="Hall N."/>
            <person name="Watson M."/>
            <person name="Adriaenssens E.M."/>
            <person name="Foster-Nyarko E."/>
            <person name="Jarju S."/>
            <person name="Secka A."/>
            <person name="Antonio M."/>
            <person name="Oren A."/>
            <person name="Chaudhuri R.R."/>
            <person name="La Ragione R."/>
            <person name="Hildebrand F."/>
            <person name="Pallen M.J."/>
        </authorList>
    </citation>
    <scope>NUCLEOTIDE SEQUENCE</scope>
    <source>
        <strain evidence="8">5134</strain>
    </source>
</reference>
<comment type="caution">
    <text evidence="8">The sequence shown here is derived from an EMBL/GenBank/DDBJ whole genome shotgun (WGS) entry which is preliminary data.</text>
</comment>
<dbReference type="GO" id="GO:0016226">
    <property type="term" value="P:iron-sulfur cluster assembly"/>
    <property type="evidence" value="ECO:0007669"/>
    <property type="project" value="InterPro"/>
</dbReference>
<dbReference type="EMBL" id="DXDA01000019">
    <property type="protein sequence ID" value="HIY68226.1"/>
    <property type="molecule type" value="Genomic_DNA"/>
</dbReference>
<dbReference type="InterPro" id="IPR002744">
    <property type="entry name" value="MIP18-like"/>
</dbReference>
<dbReference type="AlphaFoldDB" id="A0A9D1YZL0"/>
<dbReference type="FunFam" id="3.40.50.300:FF:001119">
    <property type="entry name" value="Iron-sulfur cluster carrier protein"/>
    <property type="match status" value="1"/>
</dbReference>
<dbReference type="Pfam" id="PF01883">
    <property type="entry name" value="FeS_assembly_P"/>
    <property type="match status" value="1"/>
</dbReference>
<evidence type="ECO:0000256" key="3">
    <source>
        <dbReference type="ARBA" id="ARBA00022840"/>
    </source>
</evidence>
<feature type="binding site" evidence="6">
    <location>
        <begin position="104"/>
        <end position="111"/>
    </location>
    <ligand>
        <name>ATP</name>
        <dbReference type="ChEBI" id="CHEBI:30616"/>
    </ligand>
</feature>
<keyword evidence="4 6" id="KW-0408">Iron</keyword>
<evidence type="ECO:0000256" key="2">
    <source>
        <dbReference type="ARBA" id="ARBA00022741"/>
    </source>
</evidence>
<dbReference type="InterPro" id="IPR044304">
    <property type="entry name" value="NUBPL-like"/>
</dbReference>
<dbReference type="Gene3D" id="3.40.50.300">
    <property type="entry name" value="P-loop containing nucleotide triphosphate hydrolases"/>
    <property type="match status" value="1"/>
</dbReference>
<keyword evidence="3 6" id="KW-0067">ATP-binding</keyword>
<dbReference type="Pfam" id="PF10609">
    <property type="entry name" value="ParA"/>
    <property type="match status" value="1"/>
</dbReference>
<dbReference type="InterPro" id="IPR034904">
    <property type="entry name" value="FSCA_dom_sf"/>
</dbReference>
<gene>
    <name evidence="8" type="ORF">H9828_02270</name>
</gene>
<dbReference type="InterPro" id="IPR019591">
    <property type="entry name" value="Mrp/NBP35_ATP-bd"/>
</dbReference>
<keyword evidence="5 6" id="KW-0411">Iron-sulfur</keyword>
<dbReference type="InterPro" id="IPR033756">
    <property type="entry name" value="YlxH/NBP35"/>
</dbReference>
<evidence type="ECO:0000256" key="5">
    <source>
        <dbReference type="ARBA" id="ARBA00023014"/>
    </source>
</evidence>
<dbReference type="GO" id="GO:0046872">
    <property type="term" value="F:metal ion binding"/>
    <property type="evidence" value="ECO:0007669"/>
    <property type="project" value="UniProtKB-KW"/>
</dbReference>
<dbReference type="SUPFAM" id="SSF52540">
    <property type="entry name" value="P-loop containing nucleoside triphosphate hydrolases"/>
    <property type="match status" value="1"/>
</dbReference>
<protein>
    <recommendedName>
        <fullName evidence="6">Iron-sulfur cluster carrier protein</fullName>
    </recommendedName>
</protein>
<sequence length="350" mass="37666">MEDKIKELLASIVHPETGKDLVTSGFIEHLATAGGKVTVVLRFAKARDPFAVKIKNQAENLLREAFPGSEVLVVIKEGGAAPRPEPKLSTTTGGIAKVIAVASGKGGVGKSTVTANLAIALRNMGFRVGVLDADIYGPSQPKMFGVEGYLPEAIVEEGKEHIIPAESMDIRLMSIGFFIKPTDALLWRGAMAVSALKQMIHQTRWGTLDFLLADLPPGTGDVHLSIIGELKIDAAVIVSTPQQVAVADVVRGVEMFRNENVNIPVAGIIENMAWFTPAELPQNRYYLFGRGGARAYAEQNGVDFLGEIPIVQSIMEGSEEGRPATSTHPEVEERYRAIAEKIVSKVMKNG</sequence>
<keyword evidence="2 6" id="KW-0547">Nucleotide-binding</keyword>
<dbReference type="CDD" id="cd02037">
    <property type="entry name" value="Mrp_NBP35"/>
    <property type="match status" value="1"/>
</dbReference>
<organism evidence="8 9">
    <name type="scientific">Candidatus Alistipes intestinigallinarum</name>
    <dbReference type="NCBI Taxonomy" id="2838440"/>
    <lineage>
        <taxon>Bacteria</taxon>
        <taxon>Pseudomonadati</taxon>
        <taxon>Bacteroidota</taxon>
        <taxon>Bacteroidia</taxon>
        <taxon>Bacteroidales</taxon>
        <taxon>Rikenellaceae</taxon>
        <taxon>Alistipes</taxon>
    </lineage>
</organism>
<dbReference type="Proteomes" id="UP000886844">
    <property type="component" value="Unassembled WGS sequence"/>
</dbReference>
<comment type="function">
    <text evidence="6">Binds and transfers iron-sulfur (Fe-S) clusters to target apoproteins. Can hydrolyze ATP.</text>
</comment>
<evidence type="ECO:0000256" key="4">
    <source>
        <dbReference type="ARBA" id="ARBA00023004"/>
    </source>
</evidence>
<dbReference type="HAMAP" id="MF_02040">
    <property type="entry name" value="Mrp_NBP35"/>
    <property type="match status" value="1"/>
</dbReference>
<reference evidence="8" key="2">
    <citation type="submission" date="2021-04" db="EMBL/GenBank/DDBJ databases">
        <authorList>
            <person name="Gilroy R."/>
        </authorList>
    </citation>
    <scope>NUCLEOTIDE SEQUENCE</scope>
    <source>
        <strain evidence="8">5134</strain>
    </source>
</reference>
<comment type="similarity">
    <text evidence="6">Belongs to the Mrp/NBP35 ATP-binding proteins family.</text>
</comment>